<evidence type="ECO:0000313" key="1">
    <source>
        <dbReference type="EMBL" id="CBX95996.1"/>
    </source>
</evidence>
<reference evidence="2" key="1">
    <citation type="journal article" date="2011" name="Nat. Commun.">
        <title>Effector diversification within compartments of the Leptosphaeria maculans genome affected by Repeat-Induced Point mutations.</title>
        <authorList>
            <person name="Rouxel T."/>
            <person name="Grandaubert J."/>
            <person name="Hane J.K."/>
            <person name="Hoede C."/>
            <person name="van de Wouw A.P."/>
            <person name="Couloux A."/>
            <person name="Dominguez V."/>
            <person name="Anthouard V."/>
            <person name="Bally P."/>
            <person name="Bourras S."/>
            <person name="Cozijnsen A.J."/>
            <person name="Ciuffetti L.M."/>
            <person name="Degrave A."/>
            <person name="Dilmaghani A."/>
            <person name="Duret L."/>
            <person name="Fudal I."/>
            <person name="Goodwin S.B."/>
            <person name="Gout L."/>
            <person name="Glaser N."/>
            <person name="Linglin J."/>
            <person name="Kema G.H.J."/>
            <person name="Lapalu N."/>
            <person name="Lawrence C.B."/>
            <person name="May K."/>
            <person name="Meyer M."/>
            <person name="Ollivier B."/>
            <person name="Poulain J."/>
            <person name="Schoch C.L."/>
            <person name="Simon A."/>
            <person name="Spatafora J.W."/>
            <person name="Stachowiak A."/>
            <person name="Turgeon B.G."/>
            <person name="Tyler B.M."/>
            <person name="Vincent D."/>
            <person name="Weissenbach J."/>
            <person name="Amselem J."/>
            <person name="Quesneville H."/>
            <person name="Oliver R.P."/>
            <person name="Wincker P."/>
            <person name="Balesdent M.-H."/>
            <person name="Howlett B.J."/>
        </authorList>
    </citation>
    <scope>NUCLEOTIDE SEQUENCE [LARGE SCALE GENOMIC DNA]</scope>
    <source>
        <strain evidence="2">JN3 / isolate v23.1.3 / race Av1-4-5-6-7-8</strain>
    </source>
</reference>
<dbReference type="AlphaFoldDB" id="E4ZWM0"/>
<name>E4ZWM0_LEPMJ</name>
<sequence>MVRFFRHDAKICMTCFWMREVHNVQTEIGTPLATVVREEEAVARNDVSTARSADRDNSTFILAAVSGTPRLSAGGLTFHGSSFHFTGRIQLHWEKKPRI</sequence>
<dbReference type="EMBL" id="FP929127">
    <property type="protein sequence ID" value="CBX95996.1"/>
    <property type="molecule type" value="Genomic_DNA"/>
</dbReference>
<dbReference type="HOGENOM" id="CLU_2320826_0_0_1"/>
<protein>
    <submittedName>
        <fullName evidence="1">Predicted protein</fullName>
    </submittedName>
</protein>
<keyword evidence="2" id="KW-1185">Reference proteome</keyword>
<evidence type="ECO:0000313" key="2">
    <source>
        <dbReference type="Proteomes" id="UP000002668"/>
    </source>
</evidence>
<accession>E4ZWM0</accession>
<proteinExistence type="predicted"/>
<dbReference type="VEuPathDB" id="FungiDB:LEMA_P031480.1"/>
<organism evidence="2">
    <name type="scientific">Leptosphaeria maculans (strain JN3 / isolate v23.1.3 / race Av1-4-5-6-7-8)</name>
    <name type="common">Blackleg fungus</name>
    <name type="synonym">Phoma lingam</name>
    <dbReference type="NCBI Taxonomy" id="985895"/>
    <lineage>
        <taxon>Eukaryota</taxon>
        <taxon>Fungi</taxon>
        <taxon>Dikarya</taxon>
        <taxon>Ascomycota</taxon>
        <taxon>Pezizomycotina</taxon>
        <taxon>Dothideomycetes</taxon>
        <taxon>Pleosporomycetidae</taxon>
        <taxon>Pleosporales</taxon>
        <taxon>Pleosporineae</taxon>
        <taxon>Leptosphaeriaceae</taxon>
        <taxon>Plenodomus</taxon>
        <taxon>Plenodomus lingam/Leptosphaeria maculans species complex</taxon>
    </lineage>
</organism>
<gene>
    <name evidence="1" type="ORF">LEMA_P031480.1</name>
</gene>
<dbReference type="InParanoid" id="E4ZWM0"/>
<dbReference type="Proteomes" id="UP000002668">
    <property type="component" value="Genome"/>
</dbReference>